<reference evidence="1 2" key="1">
    <citation type="submission" date="2020-07" db="EMBL/GenBank/DDBJ databases">
        <authorList>
            <person name="Criscuolo A."/>
        </authorList>
    </citation>
    <scope>NUCLEOTIDE SEQUENCE [LARGE SCALE GENOMIC DNA]</scope>
    <source>
        <strain evidence="2">CIP 111030</strain>
    </source>
</reference>
<dbReference type="Gene3D" id="3.40.50.300">
    <property type="entry name" value="P-loop containing nucleotide triphosphate hydrolases"/>
    <property type="match status" value="1"/>
</dbReference>
<dbReference type="PANTHER" id="PTHR11669:SF8">
    <property type="entry name" value="DNA POLYMERASE III SUBUNIT DELTA"/>
    <property type="match status" value="1"/>
</dbReference>
<accession>A0A6V7R0F2</accession>
<name>A0A6V7R0F2_9BACL</name>
<dbReference type="EMBL" id="CAJEWE010000003">
    <property type="protein sequence ID" value="CAD2070503.1"/>
    <property type="molecule type" value="Genomic_DNA"/>
</dbReference>
<gene>
    <name evidence="1" type="primary">dnaX_1</name>
    <name evidence="1" type="ORF">JEOSCH030_00015</name>
</gene>
<dbReference type="PANTHER" id="PTHR11669">
    <property type="entry name" value="REPLICATION FACTOR C / DNA POLYMERASE III GAMMA-TAU SUBUNIT"/>
    <property type="match status" value="1"/>
</dbReference>
<proteinExistence type="predicted"/>
<evidence type="ECO:0000313" key="2">
    <source>
        <dbReference type="Proteomes" id="UP000521032"/>
    </source>
</evidence>
<evidence type="ECO:0000313" key="1">
    <source>
        <dbReference type="EMBL" id="CAD2070503.1"/>
    </source>
</evidence>
<comment type="caution">
    <text evidence="1">The sequence shown here is derived from an EMBL/GenBank/DDBJ whole genome shotgun (WGS) entry which is preliminary data.</text>
</comment>
<dbReference type="SUPFAM" id="SSF52540">
    <property type="entry name" value="P-loop containing nucleoside triphosphate hydrolases"/>
    <property type="match status" value="1"/>
</dbReference>
<keyword evidence="2" id="KW-1185">Reference proteome</keyword>
<organism evidence="1 2">
    <name type="scientific">Phocicoccus schoeneichii</name>
    <dbReference type="NCBI Taxonomy" id="1812261"/>
    <lineage>
        <taxon>Bacteria</taxon>
        <taxon>Bacillati</taxon>
        <taxon>Bacillota</taxon>
        <taxon>Bacilli</taxon>
        <taxon>Bacillales</taxon>
        <taxon>Salinicoccaceae</taxon>
        <taxon>Phocicoccus</taxon>
    </lineage>
</organism>
<sequence>MTQDRTLQAIIDNNRLVHTYMIESDAIETARRVGIHFATMILGSDDETRELIESGNHPDYYYLRTDEMTIKKEDISDVVRLMNQKPIHSDYKVYIIESFEKLTVQAENSILKFLEEPPQKTVALLLTTDKSSILPTIHSRAQHLSFKGTDEDRKAGLMELSEPLQHIAQTLKLDTNHVLDLGDDFKEIVNAANLFGARWLNDHPLVLIDLTRVLDVLKERKDYILMLTLLDGYVRQAMYELLDIDGFKPFKLEPFTNTVNMTRVSRMLEEIEKANQLLSSNVNPTLVFESMIIRLKG</sequence>
<dbReference type="AlphaFoldDB" id="A0A6V7R0F2"/>
<dbReference type="GO" id="GO:0006261">
    <property type="term" value="P:DNA-templated DNA replication"/>
    <property type="evidence" value="ECO:0007669"/>
    <property type="project" value="TreeGrafter"/>
</dbReference>
<dbReference type="RefSeq" id="WP_186084279.1">
    <property type="nucleotide sequence ID" value="NZ_BMDB01000003.1"/>
</dbReference>
<protein>
    <submittedName>
        <fullName evidence="1">DNA polymerase III subunit tau</fullName>
    </submittedName>
</protein>
<dbReference type="InterPro" id="IPR050238">
    <property type="entry name" value="DNA_Rep/Repair_Clamp_Loader"/>
</dbReference>
<dbReference type="InterPro" id="IPR027417">
    <property type="entry name" value="P-loop_NTPase"/>
</dbReference>
<dbReference type="Proteomes" id="UP000521032">
    <property type="component" value="Unassembled WGS sequence"/>
</dbReference>
<dbReference type="Pfam" id="PF13177">
    <property type="entry name" value="DNA_pol3_delta2"/>
    <property type="match status" value="1"/>
</dbReference>